<dbReference type="Proteomes" id="UP000001357">
    <property type="component" value="Unassembled WGS sequence"/>
</dbReference>
<evidence type="ECO:0000313" key="6">
    <source>
        <dbReference type="Proteomes" id="UP000001357"/>
    </source>
</evidence>
<sequence length="418" mass="45045">MHPATPEFAAWLGCCCGWLPVRSHVIMPGLAHENSIRIGHSARVSANTVYLFDLNNRFDARIQQATLSPHFGTMTTVDAAQRPRPAHQDQATPVASRVILPRDSTPVSGGAYPFASQRAASSSSIQLSEAEMRTAKVHLCNRRAALAVVRLHEDWEDRGRHPGIQRSRHKLSTLRLARLERLAQACASNVARLRPLLETSQAADENDNDLIDAVFSDADAESDGEAHEQSSASQPSTSTSSCSSRSGTHSRASARSSCGCFSSASSAGTAPSNSEVAAILGGLDQYLTQLTDLVQLMSTDQKHWRRDDASQEAAAGPSRDALPCPNPDCFSLGLKTSLSCGHALCYECVRKQHGCFVCAAHRVSGSTGSSLATMQMSKQQADPVRVLQKRWHGNLKRQVSNAQCVLAEQALVEKVVVV</sequence>
<dbReference type="RefSeq" id="XP_001744990.1">
    <property type="nucleotide sequence ID" value="XM_001744938.1"/>
</dbReference>
<evidence type="ECO:0000256" key="1">
    <source>
        <dbReference type="ARBA" id="ARBA00022723"/>
    </source>
</evidence>
<keyword evidence="6" id="KW-1185">Reference proteome</keyword>
<keyword evidence="1" id="KW-0479">Metal-binding</keyword>
<dbReference type="InterPro" id="IPR017907">
    <property type="entry name" value="Znf_RING_CS"/>
</dbReference>
<dbReference type="AlphaFoldDB" id="A9UWJ4"/>
<dbReference type="PROSITE" id="PS00518">
    <property type="entry name" value="ZF_RING_1"/>
    <property type="match status" value="1"/>
</dbReference>
<feature type="compositionally biased region" description="Low complexity" evidence="4">
    <location>
        <begin position="230"/>
        <end position="248"/>
    </location>
</feature>
<dbReference type="KEGG" id="mbr:MONBRDRAFT_24482"/>
<dbReference type="InParanoid" id="A9UWJ4"/>
<evidence type="ECO:0000256" key="2">
    <source>
        <dbReference type="ARBA" id="ARBA00022771"/>
    </source>
</evidence>
<keyword evidence="3" id="KW-0862">Zinc</keyword>
<proteinExistence type="predicted"/>
<dbReference type="GO" id="GO:0008270">
    <property type="term" value="F:zinc ion binding"/>
    <property type="evidence" value="ECO:0007669"/>
    <property type="project" value="UniProtKB-KW"/>
</dbReference>
<evidence type="ECO:0008006" key="7">
    <source>
        <dbReference type="Google" id="ProtNLM"/>
    </source>
</evidence>
<evidence type="ECO:0000256" key="4">
    <source>
        <dbReference type="SAM" id="MobiDB-lite"/>
    </source>
</evidence>
<dbReference type="EMBL" id="CH991548">
    <property type="protein sequence ID" value="EDQ90223.1"/>
    <property type="molecule type" value="Genomic_DNA"/>
</dbReference>
<reference evidence="5 6" key="1">
    <citation type="journal article" date="2008" name="Nature">
        <title>The genome of the choanoflagellate Monosiga brevicollis and the origin of metazoans.</title>
        <authorList>
            <consortium name="JGI Sequencing"/>
            <person name="King N."/>
            <person name="Westbrook M.J."/>
            <person name="Young S.L."/>
            <person name="Kuo A."/>
            <person name="Abedin M."/>
            <person name="Chapman J."/>
            <person name="Fairclough S."/>
            <person name="Hellsten U."/>
            <person name="Isogai Y."/>
            <person name="Letunic I."/>
            <person name="Marr M."/>
            <person name="Pincus D."/>
            <person name="Putnam N."/>
            <person name="Rokas A."/>
            <person name="Wright K.J."/>
            <person name="Zuzow R."/>
            <person name="Dirks W."/>
            <person name="Good M."/>
            <person name="Goodstein D."/>
            <person name="Lemons D."/>
            <person name="Li W."/>
            <person name="Lyons J.B."/>
            <person name="Morris A."/>
            <person name="Nichols S."/>
            <person name="Richter D.J."/>
            <person name="Salamov A."/>
            <person name="Bork P."/>
            <person name="Lim W.A."/>
            <person name="Manning G."/>
            <person name="Miller W.T."/>
            <person name="McGinnis W."/>
            <person name="Shapiro H."/>
            <person name="Tjian R."/>
            <person name="Grigoriev I.V."/>
            <person name="Rokhsar D."/>
        </authorList>
    </citation>
    <scope>NUCLEOTIDE SEQUENCE [LARGE SCALE GENOMIC DNA]</scope>
    <source>
        <strain evidence="6">MX1 / ATCC 50154</strain>
    </source>
</reference>
<gene>
    <name evidence="5" type="ORF">MONBRDRAFT_24482</name>
</gene>
<accession>A9UWJ4</accession>
<evidence type="ECO:0000256" key="3">
    <source>
        <dbReference type="ARBA" id="ARBA00022833"/>
    </source>
</evidence>
<dbReference type="GeneID" id="5890162"/>
<organism evidence="5 6">
    <name type="scientific">Monosiga brevicollis</name>
    <name type="common">Choanoflagellate</name>
    <dbReference type="NCBI Taxonomy" id="81824"/>
    <lineage>
        <taxon>Eukaryota</taxon>
        <taxon>Choanoflagellata</taxon>
        <taxon>Craspedida</taxon>
        <taxon>Salpingoecidae</taxon>
        <taxon>Monosiga</taxon>
    </lineage>
</organism>
<feature type="region of interest" description="Disordered" evidence="4">
    <location>
        <begin position="219"/>
        <end position="248"/>
    </location>
</feature>
<keyword evidence="2" id="KW-0863">Zinc-finger</keyword>
<protein>
    <recommendedName>
        <fullName evidence="7">RING-type domain-containing protein</fullName>
    </recommendedName>
</protein>
<evidence type="ECO:0000313" key="5">
    <source>
        <dbReference type="EMBL" id="EDQ90223.1"/>
    </source>
</evidence>
<name>A9UWJ4_MONBE</name>